<dbReference type="GO" id="GO:0003735">
    <property type="term" value="F:structural constituent of ribosome"/>
    <property type="evidence" value="ECO:0007669"/>
    <property type="project" value="InterPro"/>
</dbReference>
<evidence type="ECO:0000313" key="6">
    <source>
        <dbReference type="Proteomes" id="UP000887116"/>
    </source>
</evidence>
<name>A0A8X6KVF1_TRICU</name>
<sequence>MGCFDKVLVYNTKRFRAGRGKMRNRRRIQKLGPLVIYHKDQGLTRAFRNIPGIQTLNVKHLNLLRLAPGGHVGRFVIWTEGAFNTLDALYGTWNSNSTLKKNYNLPMHKMKSTDLTRLLKDAGIRKAIRPANTRVDYRIRKKNPLTNVKEMIKLNPYALVHERKKQRLALLLKKRGVAAPEKKKKRKVLL</sequence>
<comment type="similarity">
    <text evidence="1">Belongs to the universal ribosomal protein uL4 family.</text>
</comment>
<dbReference type="Proteomes" id="UP000887116">
    <property type="component" value="Unassembled WGS sequence"/>
</dbReference>
<gene>
    <name evidence="5" type="primary">RpL4</name>
    <name evidence="5" type="ORF">TNCT_12771</name>
</gene>
<reference evidence="5" key="1">
    <citation type="submission" date="2020-07" db="EMBL/GenBank/DDBJ databases">
        <title>Multicomponent nature underlies the extraordinary mechanical properties of spider dragline silk.</title>
        <authorList>
            <person name="Kono N."/>
            <person name="Nakamura H."/>
            <person name="Mori M."/>
            <person name="Yoshida Y."/>
            <person name="Ohtoshi R."/>
            <person name="Malay A.D."/>
            <person name="Moran D.A.P."/>
            <person name="Tomita M."/>
            <person name="Numata K."/>
            <person name="Arakawa K."/>
        </authorList>
    </citation>
    <scope>NUCLEOTIDE SEQUENCE</scope>
</reference>
<evidence type="ECO:0000259" key="4">
    <source>
        <dbReference type="Pfam" id="PF14374"/>
    </source>
</evidence>
<proteinExistence type="inferred from homology"/>
<dbReference type="OrthoDB" id="10259785at2759"/>
<dbReference type="PANTHER" id="PTHR19431">
    <property type="entry name" value="60S RIBOSOMAL PROTEIN L4"/>
    <property type="match status" value="1"/>
</dbReference>
<dbReference type="AlphaFoldDB" id="A0A8X6KVF1"/>
<dbReference type="GO" id="GO:1990904">
    <property type="term" value="C:ribonucleoprotein complex"/>
    <property type="evidence" value="ECO:0007669"/>
    <property type="project" value="UniProtKB-KW"/>
</dbReference>
<dbReference type="Gene3D" id="3.40.1370.10">
    <property type="match status" value="1"/>
</dbReference>
<evidence type="ECO:0000313" key="5">
    <source>
        <dbReference type="EMBL" id="GFQ86569.1"/>
    </source>
</evidence>
<evidence type="ECO:0000256" key="1">
    <source>
        <dbReference type="ARBA" id="ARBA00010528"/>
    </source>
</evidence>
<evidence type="ECO:0000256" key="3">
    <source>
        <dbReference type="ARBA" id="ARBA00023274"/>
    </source>
</evidence>
<dbReference type="InterPro" id="IPR045240">
    <property type="entry name" value="Ribosomal_uL4_euk/arch"/>
</dbReference>
<evidence type="ECO:0000256" key="2">
    <source>
        <dbReference type="ARBA" id="ARBA00022980"/>
    </source>
</evidence>
<keyword evidence="6" id="KW-1185">Reference proteome</keyword>
<feature type="domain" description="Large ribosomal subunit protein uL4 C-terminal" evidence="4">
    <location>
        <begin position="101"/>
        <end position="167"/>
    </location>
</feature>
<comment type="caution">
    <text evidence="5">The sequence shown here is derived from an EMBL/GenBank/DDBJ whole genome shotgun (WGS) entry which is preliminary data.</text>
</comment>
<keyword evidence="2 5" id="KW-0689">Ribosomal protein</keyword>
<organism evidence="5 6">
    <name type="scientific">Trichonephila clavata</name>
    <name type="common">Joro spider</name>
    <name type="synonym">Nephila clavata</name>
    <dbReference type="NCBI Taxonomy" id="2740835"/>
    <lineage>
        <taxon>Eukaryota</taxon>
        <taxon>Metazoa</taxon>
        <taxon>Ecdysozoa</taxon>
        <taxon>Arthropoda</taxon>
        <taxon>Chelicerata</taxon>
        <taxon>Arachnida</taxon>
        <taxon>Araneae</taxon>
        <taxon>Araneomorphae</taxon>
        <taxon>Entelegynae</taxon>
        <taxon>Araneoidea</taxon>
        <taxon>Nephilidae</taxon>
        <taxon>Trichonephila</taxon>
    </lineage>
</organism>
<dbReference type="EMBL" id="BMAO01033030">
    <property type="protein sequence ID" value="GFQ86569.1"/>
    <property type="molecule type" value="Genomic_DNA"/>
</dbReference>
<dbReference type="GO" id="GO:0005840">
    <property type="term" value="C:ribosome"/>
    <property type="evidence" value="ECO:0007669"/>
    <property type="project" value="UniProtKB-KW"/>
</dbReference>
<protein>
    <submittedName>
        <fullName evidence="5">60S ribosomal protein L4</fullName>
    </submittedName>
</protein>
<accession>A0A8X6KVF1</accession>
<dbReference type="Pfam" id="PF14374">
    <property type="entry name" value="Ribos_L4_asso_C"/>
    <property type="match status" value="1"/>
</dbReference>
<dbReference type="InterPro" id="IPR025755">
    <property type="entry name" value="Ribos_uL4_C_dom"/>
</dbReference>
<keyword evidence="3" id="KW-0687">Ribonucleoprotein</keyword>
<dbReference type="Pfam" id="PF00573">
    <property type="entry name" value="Ribosomal_L4"/>
    <property type="match status" value="1"/>
</dbReference>
<dbReference type="GO" id="GO:0006412">
    <property type="term" value="P:translation"/>
    <property type="evidence" value="ECO:0007669"/>
    <property type="project" value="InterPro"/>
</dbReference>
<dbReference type="InterPro" id="IPR023574">
    <property type="entry name" value="Ribosomal_uL4_dom_sf"/>
</dbReference>
<dbReference type="SUPFAM" id="SSF52166">
    <property type="entry name" value="Ribosomal protein L4"/>
    <property type="match status" value="1"/>
</dbReference>
<dbReference type="InterPro" id="IPR002136">
    <property type="entry name" value="Ribosomal_uL4"/>
</dbReference>